<feature type="transmembrane region" description="Helical" evidence="6">
    <location>
        <begin position="232"/>
        <end position="257"/>
    </location>
</feature>
<dbReference type="GO" id="GO:0005436">
    <property type="term" value="F:sodium:phosphate symporter activity"/>
    <property type="evidence" value="ECO:0007669"/>
    <property type="project" value="InterPro"/>
</dbReference>
<dbReference type="InterPro" id="IPR003841">
    <property type="entry name" value="Na/Pi_transpt"/>
</dbReference>
<feature type="transmembrane region" description="Helical" evidence="6">
    <location>
        <begin position="297"/>
        <end position="321"/>
    </location>
</feature>
<dbReference type="Pfam" id="PF02690">
    <property type="entry name" value="Na_Pi_cotrans"/>
    <property type="match status" value="2"/>
</dbReference>
<evidence type="ECO:0000313" key="7">
    <source>
        <dbReference type="EMBL" id="KKL92944.1"/>
    </source>
</evidence>
<dbReference type="GO" id="GO:0005886">
    <property type="term" value="C:plasma membrane"/>
    <property type="evidence" value="ECO:0007669"/>
    <property type="project" value="UniProtKB-SubCell"/>
</dbReference>
<organism evidence="7">
    <name type="scientific">marine sediment metagenome</name>
    <dbReference type="NCBI Taxonomy" id="412755"/>
    <lineage>
        <taxon>unclassified sequences</taxon>
        <taxon>metagenomes</taxon>
        <taxon>ecological metagenomes</taxon>
    </lineage>
</organism>
<keyword evidence="5 6" id="KW-0472">Membrane</keyword>
<protein>
    <recommendedName>
        <fullName evidence="8">PhoU domain-containing protein</fullName>
    </recommendedName>
</protein>
<feature type="transmembrane region" description="Helical" evidence="6">
    <location>
        <begin position="34"/>
        <end position="53"/>
    </location>
</feature>
<keyword evidence="4 6" id="KW-1133">Transmembrane helix</keyword>
<dbReference type="PANTHER" id="PTHR10010:SF46">
    <property type="entry name" value="SODIUM-DEPENDENT PHOSPHATE TRANSPORT PROTEIN 2B"/>
    <property type="match status" value="1"/>
</dbReference>
<evidence type="ECO:0000256" key="6">
    <source>
        <dbReference type="SAM" id="Phobius"/>
    </source>
</evidence>
<evidence type="ECO:0000256" key="2">
    <source>
        <dbReference type="ARBA" id="ARBA00022475"/>
    </source>
</evidence>
<evidence type="ECO:0008006" key="8">
    <source>
        <dbReference type="Google" id="ProtNLM"/>
    </source>
</evidence>
<name>A0A0F9G2M2_9ZZZZ</name>
<evidence type="ECO:0000256" key="4">
    <source>
        <dbReference type="ARBA" id="ARBA00022989"/>
    </source>
</evidence>
<evidence type="ECO:0000256" key="5">
    <source>
        <dbReference type="ARBA" id="ARBA00023136"/>
    </source>
</evidence>
<dbReference type="GO" id="GO:0044341">
    <property type="term" value="P:sodium-dependent phosphate transport"/>
    <property type="evidence" value="ECO:0007669"/>
    <property type="project" value="InterPro"/>
</dbReference>
<dbReference type="AlphaFoldDB" id="A0A0F9G2M2"/>
<dbReference type="EMBL" id="LAZR01019328">
    <property type="protein sequence ID" value="KKL92944.1"/>
    <property type="molecule type" value="Genomic_DNA"/>
</dbReference>
<accession>A0A0F9G2M2</accession>
<evidence type="ECO:0000256" key="3">
    <source>
        <dbReference type="ARBA" id="ARBA00022692"/>
    </source>
</evidence>
<feature type="non-terminal residue" evidence="7">
    <location>
        <position position="1"/>
    </location>
</feature>
<dbReference type="NCBIfam" id="NF037997">
    <property type="entry name" value="Na_Pi_symport"/>
    <property type="match status" value="2"/>
</dbReference>
<proteinExistence type="predicted"/>
<feature type="transmembrane region" description="Helical" evidence="6">
    <location>
        <begin position="6"/>
        <end position="27"/>
    </location>
</feature>
<feature type="transmembrane region" description="Helical" evidence="6">
    <location>
        <begin position="192"/>
        <end position="212"/>
    </location>
</feature>
<gene>
    <name evidence="7" type="ORF">LCGC14_1879610</name>
</gene>
<feature type="transmembrane region" description="Helical" evidence="6">
    <location>
        <begin position="65"/>
        <end position="91"/>
    </location>
</feature>
<keyword evidence="3 6" id="KW-0812">Transmembrane</keyword>
<feature type="transmembrane region" description="Helical" evidence="6">
    <location>
        <begin position="342"/>
        <end position="361"/>
    </location>
</feature>
<feature type="transmembrane region" description="Helical" evidence="6">
    <location>
        <begin position="269"/>
        <end position="291"/>
    </location>
</feature>
<keyword evidence="2" id="KW-1003">Cell membrane</keyword>
<comment type="subcellular location">
    <subcellularLocation>
        <location evidence="1">Cell membrane</location>
        <topology evidence="1">Multi-pass membrane protein</topology>
    </subcellularLocation>
</comment>
<comment type="caution">
    <text evidence="7">The sequence shown here is derived from an EMBL/GenBank/DDBJ whole genome shotgun (WGS) entry which is preliminary data.</text>
</comment>
<reference evidence="7" key="1">
    <citation type="journal article" date="2015" name="Nature">
        <title>Complex archaea that bridge the gap between prokaryotes and eukaryotes.</title>
        <authorList>
            <person name="Spang A."/>
            <person name="Saw J.H."/>
            <person name="Jorgensen S.L."/>
            <person name="Zaremba-Niedzwiedzka K."/>
            <person name="Martijn J."/>
            <person name="Lind A.E."/>
            <person name="van Eijk R."/>
            <person name="Schleper C."/>
            <person name="Guy L."/>
            <person name="Ettema T.J."/>
        </authorList>
    </citation>
    <scope>NUCLEOTIDE SEQUENCE</scope>
</reference>
<dbReference type="PANTHER" id="PTHR10010">
    <property type="entry name" value="SOLUTE CARRIER FAMILY 34 SODIUM PHOSPHATE , MEMBER 2-RELATED"/>
    <property type="match status" value="1"/>
</dbReference>
<sequence>WINSFLILFLYIFLLSIGLMGAAFKGFGKGFAEVLLNTTSNSFVGLFIGILATSLVQSSSTTTSIVVGMVASGVITTGNAVPIIMGANIGTTVTNTLVSLGHVTRREEFKRAIAGATVHDFFNIICVSIMFPLELATGFLQKLATRMSDVFIMVGGVKFSSPVMLITKPVIEMISQFVVDGLGLSDKAGYSLVLALAAVFLFMSLYFIVKIMRSLVIERIENALHNVFGESVFISIMVGLVLTVIVQSSSITTSLMIPLLGAGILSLRAAFPITMGANIGTTTTAILASLATGNPAAITIAFVHFLFNFIGVVFIYPVRIMREIPITLATKLGELAARKRRYAFFYVITLFFLIPSLLIIISRTFG</sequence>
<feature type="transmembrane region" description="Helical" evidence="6">
    <location>
        <begin position="151"/>
        <end position="171"/>
    </location>
</feature>
<evidence type="ECO:0000256" key="1">
    <source>
        <dbReference type="ARBA" id="ARBA00004651"/>
    </source>
</evidence>